<comment type="caution">
    <text evidence="2">The sequence shown here is derived from an EMBL/GenBank/DDBJ whole genome shotgun (WGS) entry which is preliminary data.</text>
</comment>
<dbReference type="EMBL" id="WTYD01000002">
    <property type="protein sequence ID" value="MXO54706.1"/>
    <property type="molecule type" value="Genomic_DNA"/>
</dbReference>
<evidence type="ECO:0000313" key="3">
    <source>
        <dbReference type="Proteomes" id="UP000430272"/>
    </source>
</evidence>
<keyword evidence="3" id="KW-1185">Reference proteome</keyword>
<name>A0A844YA46_9SPHN</name>
<feature type="compositionally biased region" description="Basic and acidic residues" evidence="1">
    <location>
        <begin position="67"/>
        <end position="78"/>
    </location>
</feature>
<dbReference type="OrthoDB" id="7410872at2"/>
<dbReference type="Proteomes" id="UP000430272">
    <property type="component" value="Unassembled WGS sequence"/>
</dbReference>
<gene>
    <name evidence="2" type="ORF">GRI47_11920</name>
</gene>
<accession>A0A844YA46</accession>
<sequence>MFEGHIKHLGLDKSDESSVLRHMRWTDLVARLEATRELRAELKRSHSSSFSAFSAHLGEAPGEDEGNAGKDRTGENGKRGINQDVLSHGKFSRRRPVAVANDAAHGDRDDT</sequence>
<proteinExistence type="predicted"/>
<evidence type="ECO:0000256" key="1">
    <source>
        <dbReference type="SAM" id="MobiDB-lite"/>
    </source>
</evidence>
<feature type="region of interest" description="Disordered" evidence="1">
    <location>
        <begin position="43"/>
        <end position="111"/>
    </location>
</feature>
<dbReference type="RefSeq" id="WP_160661601.1">
    <property type="nucleotide sequence ID" value="NZ_BAABDV010000001.1"/>
</dbReference>
<dbReference type="AlphaFoldDB" id="A0A844YA46"/>
<reference evidence="2 3" key="1">
    <citation type="submission" date="2019-12" db="EMBL/GenBank/DDBJ databases">
        <title>Genomic-based taxomic classification of the family Erythrobacteraceae.</title>
        <authorList>
            <person name="Xu L."/>
        </authorList>
    </citation>
    <scope>NUCLEOTIDE SEQUENCE [LARGE SCALE GENOMIC DNA]</scope>
    <source>
        <strain evidence="2 3">JCM 17468</strain>
    </source>
</reference>
<evidence type="ECO:0000313" key="2">
    <source>
        <dbReference type="EMBL" id="MXO54706.1"/>
    </source>
</evidence>
<feature type="compositionally biased region" description="Low complexity" evidence="1">
    <location>
        <begin position="47"/>
        <end position="56"/>
    </location>
</feature>
<protein>
    <submittedName>
        <fullName evidence="2">Uncharacterized protein</fullName>
    </submittedName>
</protein>
<organism evidence="2 3">
    <name type="scientific">Qipengyuania pelagi</name>
    <dbReference type="NCBI Taxonomy" id="994320"/>
    <lineage>
        <taxon>Bacteria</taxon>
        <taxon>Pseudomonadati</taxon>
        <taxon>Pseudomonadota</taxon>
        <taxon>Alphaproteobacteria</taxon>
        <taxon>Sphingomonadales</taxon>
        <taxon>Erythrobacteraceae</taxon>
        <taxon>Qipengyuania</taxon>
    </lineage>
</organism>